<keyword evidence="5 10" id="KW-0552">Olfaction</keyword>
<keyword evidence="6 10" id="KW-1133">Transmembrane helix</keyword>
<comment type="similarity">
    <text evidence="10">Belongs to the insect chemoreceptor superfamily. Heteromeric odorant receptor channel (TC 1.A.69) family.</text>
</comment>
<evidence type="ECO:0000256" key="1">
    <source>
        <dbReference type="ARBA" id="ARBA00004651"/>
    </source>
</evidence>
<dbReference type="PANTHER" id="PTHR21137:SF35">
    <property type="entry name" value="ODORANT RECEPTOR 19A-RELATED"/>
    <property type="match status" value="1"/>
</dbReference>
<evidence type="ECO:0000256" key="6">
    <source>
        <dbReference type="ARBA" id="ARBA00022989"/>
    </source>
</evidence>
<evidence type="ECO:0000256" key="2">
    <source>
        <dbReference type="ARBA" id="ARBA00022475"/>
    </source>
</evidence>
<evidence type="ECO:0000256" key="10">
    <source>
        <dbReference type="RuleBase" id="RU351113"/>
    </source>
</evidence>
<keyword evidence="4 10" id="KW-0812">Transmembrane</keyword>
<keyword evidence="7 10" id="KW-0472">Membrane</keyword>
<evidence type="ECO:0000256" key="8">
    <source>
        <dbReference type="ARBA" id="ARBA00023170"/>
    </source>
</evidence>
<accession>A0A4E0RJI9</accession>
<evidence type="ECO:0000256" key="5">
    <source>
        <dbReference type="ARBA" id="ARBA00022725"/>
    </source>
</evidence>
<feature type="transmembrane region" description="Helical" evidence="10">
    <location>
        <begin position="32"/>
        <end position="52"/>
    </location>
</feature>
<keyword evidence="9 10" id="KW-0807">Transducer</keyword>
<dbReference type="PANTHER" id="PTHR21137">
    <property type="entry name" value="ODORANT RECEPTOR"/>
    <property type="match status" value="1"/>
</dbReference>
<evidence type="ECO:0000256" key="7">
    <source>
        <dbReference type="ARBA" id="ARBA00023136"/>
    </source>
</evidence>
<evidence type="ECO:0000313" key="11">
    <source>
        <dbReference type="EMBL" id="THK32912.1"/>
    </source>
</evidence>
<sequence>MVLLRESFLSLQYCGMWPPLHLESKSWQYRTYSLYTIYVMAVMYWFTLSELINLLITTDDIEDFSDTCFMLLSTAAVCAKILITLMKRSEIRDVLVTLESCPHKPMNSEEQAIQDEYDGQVRFLTLFYGVATEITVWCMTIFTFFQGIPFGVLPYKAWVPYDYSEPRVYWFTYYQQLLSVLLAANLDIGFDTIIPGFMLQICAQFNILRCRLHRVVNYFDDTGCSKAKSCEVLELYENHLVDCIKYHRDIFEMAKKINSIFTGIIFVQYAASFIIICVSVLLISQMPLFSPKFLALFMYLSCMLLQIFMFCAAGNEATIQCQSMINGICGTKWYLLENRMKKYLVLMMLRTLRPVRFVSGFIIVLSLDSFCILIKTSYSAYTVLQRSSS</sequence>
<keyword evidence="3 10" id="KW-0716">Sensory transduction</keyword>
<evidence type="ECO:0000256" key="9">
    <source>
        <dbReference type="ARBA" id="ARBA00023224"/>
    </source>
</evidence>
<feature type="transmembrane region" description="Helical" evidence="10">
    <location>
        <begin position="260"/>
        <end position="284"/>
    </location>
</feature>
<feature type="transmembrane region" description="Helical" evidence="10">
    <location>
        <begin position="126"/>
        <end position="148"/>
    </location>
</feature>
<dbReference type="GO" id="GO:0007165">
    <property type="term" value="P:signal transduction"/>
    <property type="evidence" value="ECO:0007669"/>
    <property type="project" value="UniProtKB-KW"/>
</dbReference>
<gene>
    <name evidence="11" type="primary">Or90</name>
    <name evidence="11" type="ORF">DALL_DALL000076</name>
</gene>
<feature type="transmembrane region" description="Helical" evidence="10">
    <location>
        <begin position="168"/>
        <end position="190"/>
    </location>
</feature>
<organism evidence="11 12">
    <name type="scientific">Diachasma alloeum</name>
    <dbReference type="NCBI Taxonomy" id="454923"/>
    <lineage>
        <taxon>Eukaryota</taxon>
        <taxon>Metazoa</taxon>
        <taxon>Ecdysozoa</taxon>
        <taxon>Arthropoda</taxon>
        <taxon>Hexapoda</taxon>
        <taxon>Insecta</taxon>
        <taxon>Pterygota</taxon>
        <taxon>Neoptera</taxon>
        <taxon>Endopterygota</taxon>
        <taxon>Hymenoptera</taxon>
        <taxon>Apocrita</taxon>
        <taxon>Ichneumonoidea</taxon>
        <taxon>Braconidae</taxon>
        <taxon>Opiinae</taxon>
        <taxon>Diachasma</taxon>
    </lineage>
</organism>
<dbReference type="InterPro" id="IPR004117">
    <property type="entry name" value="7tm6_olfct_rcpt"/>
</dbReference>
<protein>
    <recommendedName>
        <fullName evidence="10">Odorant receptor</fullName>
    </recommendedName>
</protein>
<keyword evidence="2" id="KW-1003">Cell membrane</keyword>
<dbReference type="EMBL" id="ML158577">
    <property type="protein sequence ID" value="THK32912.1"/>
    <property type="molecule type" value="Genomic_DNA"/>
</dbReference>
<proteinExistence type="inferred from homology"/>
<dbReference type="AlphaFoldDB" id="A0A4E0RJI9"/>
<feature type="transmembrane region" description="Helical" evidence="10">
    <location>
        <begin position="64"/>
        <end position="83"/>
    </location>
</feature>
<evidence type="ECO:0000313" key="12">
    <source>
        <dbReference type="Proteomes" id="UP000297026"/>
    </source>
</evidence>
<dbReference type="GO" id="GO:0004984">
    <property type="term" value="F:olfactory receptor activity"/>
    <property type="evidence" value="ECO:0007669"/>
    <property type="project" value="InterPro"/>
</dbReference>
<dbReference type="Pfam" id="PF02949">
    <property type="entry name" value="7tm_6"/>
    <property type="match status" value="1"/>
</dbReference>
<comment type="subcellular location">
    <subcellularLocation>
        <location evidence="1 10">Cell membrane</location>
        <topology evidence="1 10">Multi-pass membrane protein</topology>
    </subcellularLocation>
</comment>
<dbReference type="Proteomes" id="UP000297026">
    <property type="component" value="Unassembled WGS sequence"/>
</dbReference>
<evidence type="ECO:0000256" key="4">
    <source>
        <dbReference type="ARBA" id="ARBA00022692"/>
    </source>
</evidence>
<dbReference type="GO" id="GO:0005549">
    <property type="term" value="F:odorant binding"/>
    <property type="evidence" value="ECO:0007669"/>
    <property type="project" value="InterPro"/>
</dbReference>
<dbReference type="GO" id="GO:0005886">
    <property type="term" value="C:plasma membrane"/>
    <property type="evidence" value="ECO:0007669"/>
    <property type="project" value="UniProtKB-SubCell"/>
</dbReference>
<feature type="transmembrane region" description="Helical" evidence="10">
    <location>
        <begin position="357"/>
        <end position="381"/>
    </location>
</feature>
<dbReference type="OrthoDB" id="6597368at2759"/>
<evidence type="ECO:0000256" key="3">
    <source>
        <dbReference type="ARBA" id="ARBA00022606"/>
    </source>
</evidence>
<name>A0A4E0RJI9_9HYME</name>
<feature type="transmembrane region" description="Helical" evidence="10">
    <location>
        <begin position="296"/>
        <end position="314"/>
    </location>
</feature>
<reference evidence="11" key="1">
    <citation type="submission" date="2019-02" db="EMBL/GenBank/DDBJ databases">
        <title>Genome of the parasitoid wasp Diachasma alloeum, an emerging model for ecological speciation and transitions to asexual reproduction.</title>
        <authorList>
            <person name="Robertson H.M."/>
            <person name="Walden K.K."/>
            <person name="Tvedte E.S."/>
            <person name="Hood G.R."/>
            <person name="Feder J.L."/>
            <person name="Forbes A.A."/>
            <person name="Logsdon J.M."/>
            <person name="Mcelroy K.E."/>
        </authorList>
    </citation>
    <scope>NUCLEOTIDE SEQUENCE [LARGE SCALE GENOMIC DNA]</scope>
    <source>
        <strain evidence="11">Michigan</strain>
    </source>
</reference>
<keyword evidence="8 10" id="KW-0675">Receptor</keyword>
<keyword evidence="12" id="KW-1185">Reference proteome</keyword>